<accession>A0ABP8B8L4</accession>
<proteinExistence type="predicted"/>
<comment type="caution">
    <text evidence="1">The sequence shown here is derived from an EMBL/GenBank/DDBJ whole genome shotgun (WGS) entry which is preliminary data.</text>
</comment>
<dbReference type="RefSeq" id="WP_344850492.1">
    <property type="nucleotide sequence ID" value="NZ_BAABBY010000003.1"/>
</dbReference>
<reference evidence="2" key="1">
    <citation type="journal article" date="2019" name="Int. J. Syst. Evol. Microbiol.">
        <title>The Global Catalogue of Microorganisms (GCM) 10K type strain sequencing project: providing services to taxonomists for standard genome sequencing and annotation.</title>
        <authorList>
            <consortium name="The Broad Institute Genomics Platform"/>
            <consortium name="The Broad Institute Genome Sequencing Center for Infectious Disease"/>
            <person name="Wu L."/>
            <person name="Ma J."/>
        </authorList>
    </citation>
    <scope>NUCLEOTIDE SEQUENCE [LARGE SCALE GENOMIC DNA]</scope>
    <source>
        <strain evidence="2">JCM 17626</strain>
    </source>
</reference>
<dbReference type="InterPro" id="IPR017601">
    <property type="entry name" value="DGQHR-contain_dom"/>
</dbReference>
<dbReference type="NCBIfam" id="TIGR03187">
    <property type="entry name" value="DGQHR"/>
    <property type="match status" value="1"/>
</dbReference>
<protein>
    <submittedName>
        <fullName evidence="1">DGQHR domain-containing protein</fullName>
    </submittedName>
</protein>
<dbReference type="Proteomes" id="UP001501772">
    <property type="component" value="Unassembled WGS sequence"/>
</dbReference>
<evidence type="ECO:0000313" key="1">
    <source>
        <dbReference type="EMBL" id="GAA4200767.1"/>
    </source>
</evidence>
<sequence>MAKIRLHKSESLNTKFNGIDVYTQPMKVKDILKISYVAVRGRDNEEGAVQRVLSNIRVKQIREYVLQGKNFFNTFILNWNESAHKIIYIDGKIDIPIVPFSAQVIDGQHRLAGLQAALDIDPSVGERDVLVSFTIGLSTKDAAQIFLNINTEQKPVAKSLIYDLFGIVESDKEHAVNRSKDIATELNENEESPYYKLIRFPGSPVGYGIVDLSSFITTLKNYLKPNGLFFNYNITDLNRQKIIFLNYFTAIKFFYERKELWGLKSKNPFLQSSGVVAAIEFFAEKLLPKCSDRKSFSVETFKNLLQLDKNELLTQSIIKGTDGKSARLAIKEYLEGNLLAEAPEQDEYEF</sequence>
<organism evidence="1 2">
    <name type="scientific">Pedobacter jeongneungensis</name>
    <dbReference type="NCBI Taxonomy" id="947309"/>
    <lineage>
        <taxon>Bacteria</taxon>
        <taxon>Pseudomonadati</taxon>
        <taxon>Bacteroidota</taxon>
        <taxon>Sphingobacteriia</taxon>
        <taxon>Sphingobacteriales</taxon>
        <taxon>Sphingobacteriaceae</taxon>
        <taxon>Pedobacter</taxon>
    </lineage>
</organism>
<evidence type="ECO:0000313" key="2">
    <source>
        <dbReference type="Proteomes" id="UP001501772"/>
    </source>
</evidence>
<keyword evidence="2" id="KW-1185">Reference proteome</keyword>
<gene>
    <name evidence="1" type="ORF">GCM10022289_13030</name>
</gene>
<dbReference type="EMBL" id="BAABBY010000003">
    <property type="protein sequence ID" value="GAA4200767.1"/>
    <property type="molecule type" value="Genomic_DNA"/>
</dbReference>
<name>A0ABP8B8L4_9SPHI</name>
<dbReference type="Pfam" id="PF14072">
    <property type="entry name" value="DndB"/>
    <property type="match status" value="1"/>
</dbReference>
<dbReference type="CDD" id="cd16413">
    <property type="entry name" value="DGQHR_domain"/>
    <property type="match status" value="1"/>
</dbReference>
<dbReference type="InterPro" id="IPR017642">
    <property type="entry name" value="DNA_S_mod_DndB"/>
</dbReference>